<feature type="domain" description="Major facilitator superfamily (MFS) profile" evidence="8">
    <location>
        <begin position="1"/>
        <end position="380"/>
    </location>
</feature>
<dbReference type="PANTHER" id="PTHR23517">
    <property type="entry name" value="RESISTANCE PROTEIN MDTM, PUTATIVE-RELATED-RELATED"/>
    <property type="match status" value="1"/>
</dbReference>
<reference evidence="9 10" key="1">
    <citation type="journal article" date="2014" name="Genome Biol. Evol.">
        <title>Comparative Genomics of the Campylobacter lari Group.</title>
        <authorList>
            <person name="Miller W.G."/>
            <person name="Yee E."/>
            <person name="Chapman M.H."/>
            <person name="Smith T.P."/>
            <person name="Bono J.L."/>
            <person name="Huynh S."/>
            <person name="Parker C.T."/>
            <person name="Vandamme P."/>
            <person name="Luong K."/>
            <person name="Korlach J."/>
        </authorList>
    </citation>
    <scope>NUCLEOTIDE SEQUENCE [LARGE SCALE GENOMIC DNA]</scope>
    <source>
        <strain evidence="9 10">NCTC 12927</strain>
    </source>
</reference>
<dbReference type="InterPro" id="IPR036259">
    <property type="entry name" value="MFS_trans_sf"/>
</dbReference>
<keyword evidence="4 7" id="KW-0812">Transmembrane</keyword>
<keyword evidence="3" id="KW-1003">Cell membrane</keyword>
<dbReference type="Pfam" id="PF07690">
    <property type="entry name" value="MFS_1"/>
    <property type="match status" value="1"/>
</dbReference>
<organism evidence="9 10">
    <name type="scientific">Campylobacter insulaenigrae NCTC 12927</name>
    <dbReference type="NCBI Taxonomy" id="1031564"/>
    <lineage>
        <taxon>Bacteria</taxon>
        <taxon>Pseudomonadati</taxon>
        <taxon>Campylobacterota</taxon>
        <taxon>Epsilonproteobacteria</taxon>
        <taxon>Campylobacterales</taxon>
        <taxon>Campylobacteraceae</taxon>
        <taxon>Campylobacter</taxon>
    </lineage>
</organism>
<evidence type="ECO:0000256" key="1">
    <source>
        <dbReference type="ARBA" id="ARBA00004651"/>
    </source>
</evidence>
<dbReference type="KEGG" id="cis:CINS_1241"/>
<dbReference type="InterPro" id="IPR020846">
    <property type="entry name" value="MFS_dom"/>
</dbReference>
<feature type="transmembrane region" description="Helical" evidence="7">
    <location>
        <begin position="71"/>
        <end position="90"/>
    </location>
</feature>
<dbReference type="Proteomes" id="UP000031163">
    <property type="component" value="Chromosome"/>
</dbReference>
<evidence type="ECO:0000256" key="4">
    <source>
        <dbReference type="ARBA" id="ARBA00022692"/>
    </source>
</evidence>
<feature type="transmembrane region" description="Helical" evidence="7">
    <location>
        <begin position="289"/>
        <end position="305"/>
    </location>
</feature>
<feature type="transmembrane region" description="Helical" evidence="7">
    <location>
        <begin position="155"/>
        <end position="177"/>
    </location>
</feature>
<evidence type="ECO:0000313" key="9">
    <source>
        <dbReference type="EMBL" id="AJC88197.1"/>
    </source>
</evidence>
<evidence type="ECO:0000256" key="5">
    <source>
        <dbReference type="ARBA" id="ARBA00022989"/>
    </source>
</evidence>
<keyword evidence="5 7" id="KW-1133">Transmembrane helix</keyword>
<comment type="subcellular location">
    <subcellularLocation>
        <location evidence="1">Cell membrane</location>
        <topology evidence="1">Multi-pass membrane protein</topology>
    </subcellularLocation>
</comment>
<dbReference type="PROSITE" id="PS50850">
    <property type="entry name" value="MFS"/>
    <property type="match status" value="1"/>
</dbReference>
<feature type="transmembrane region" description="Helical" evidence="7">
    <location>
        <begin position="238"/>
        <end position="256"/>
    </location>
</feature>
<dbReference type="SUPFAM" id="SSF103473">
    <property type="entry name" value="MFS general substrate transporter"/>
    <property type="match status" value="1"/>
</dbReference>
<feature type="transmembrane region" description="Helical" evidence="7">
    <location>
        <begin position="268"/>
        <end position="283"/>
    </location>
</feature>
<dbReference type="InterPro" id="IPR011701">
    <property type="entry name" value="MFS"/>
</dbReference>
<keyword evidence="9" id="KW-0762">Sugar transport</keyword>
<dbReference type="RefSeq" id="WP_039650764.1">
    <property type="nucleotide sequence ID" value="NZ_CP007770.1"/>
</dbReference>
<dbReference type="GO" id="GO:0005886">
    <property type="term" value="C:plasma membrane"/>
    <property type="evidence" value="ECO:0007669"/>
    <property type="project" value="UniProtKB-SubCell"/>
</dbReference>
<evidence type="ECO:0000256" key="7">
    <source>
        <dbReference type="SAM" id="Phobius"/>
    </source>
</evidence>
<dbReference type="GO" id="GO:0022857">
    <property type="term" value="F:transmembrane transporter activity"/>
    <property type="evidence" value="ECO:0007669"/>
    <property type="project" value="InterPro"/>
</dbReference>
<dbReference type="GeneID" id="74432023"/>
<keyword evidence="2" id="KW-0813">Transport</keyword>
<protein>
    <submittedName>
        <fullName evidence="9">Putative sugar transporter, major facilitator superfamily</fullName>
    </submittedName>
</protein>
<evidence type="ECO:0000256" key="3">
    <source>
        <dbReference type="ARBA" id="ARBA00022475"/>
    </source>
</evidence>
<keyword evidence="6 7" id="KW-0472">Membrane</keyword>
<dbReference type="HOGENOM" id="CLU_001265_10_0_7"/>
<feature type="transmembrane region" description="Helical" evidence="7">
    <location>
        <begin position="127"/>
        <end position="149"/>
    </location>
</feature>
<evidence type="ECO:0000256" key="6">
    <source>
        <dbReference type="ARBA" id="ARBA00023136"/>
    </source>
</evidence>
<proteinExistence type="predicted"/>
<gene>
    <name evidence="9" type="ORF">CINS_1241</name>
</gene>
<evidence type="ECO:0000256" key="2">
    <source>
        <dbReference type="ARBA" id="ARBA00022448"/>
    </source>
</evidence>
<dbReference type="PRINTS" id="PR01035">
    <property type="entry name" value="TCRTETA"/>
</dbReference>
<dbReference type="InterPro" id="IPR050171">
    <property type="entry name" value="MFS_Transporters"/>
</dbReference>
<feature type="transmembrane region" description="Helical" evidence="7">
    <location>
        <begin position="12"/>
        <end position="33"/>
    </location>
</feature>
<evidence type="ECO:0000259" key="8">
    <source>
        <dbReference type="PROSITE" id="PS50850"/>
    </source>
</evidence>
<dbReference type="AlphaFoldDB" id="A0A0A8H2J1"/>
<dbReference type="PANTHER" id="PTHR23517:SF2">
    <property type="entry name" value="MULTIDRUG RESISTANCE PROTEIN MDTH"/>
    <property type="match status" value="1"/>
</dbReference>
<feature type="transmembrane region" description="Helical" evidence="7">
    <location>
        <begin position="326"/>
        <end position="348"/>
    </location>
</feature>
<dbReference type="CDD" id="cd17472">
    <property type="entry name" value="MFS_YajR_like"/>
    <property type="match status" value="1"/>
</dbReference>
<feature type="transmembrane region" description="Helical" evidence="7">
    <location>
        <begin position="354"/>
        <end position="375"/>
    </location>
</feature>
<dbReference type="EMBL" id="CP007770">
    <property type="protein sequence ID" value="AJC88197.1"/>
    <property type="molecule type" value="Genomic_DNA"/>
</dbReference>
<accession>A0A0A8H2J1</accession>
<name>A0A0A8H2J1_9BACT</name>
<sequence length="433" mass="47637">MIKAVLPLSFIIGTRFFGLFIVLPVLSLYALELQGANEFLVGLLVGVYALTQMALQVPFGVVSDKIGRKKTMLIGLIIFIIGSFVCSYANDIYTMIFGRLLQGAGAIGAVATAMISDFINEENRGKAMAVMGSFIGLSFAASLVLSPLMSAKFGLSSLFDLSAILSFVCIVLLFSVVPKEHAIHHENTKTPLKMLLKEKNLALMNLTNCMQKMLMSIAFLSIPLMLVNEFNYPSENLWHVYVSSMVLGFIAMGLSGSLGEKRGLSKEILLLGVVFFILSYIIFAFANSAFVFMVGVVIFFIGFNLHEPIMQSCASKFAKVNEKGAALGIFNSFGYFGSFLGGVVGGYFLHHFSLSILALVLVTLSLIWLFLLFFLQSPSEFKNLYLSLDTQENLSIIKDLKGVSDVYKNSKFLVIKYNKKITNEEEILAIIQT</sequence>
<evidence type="ECO:0000313" key="10">
    <source>
        <dbReference type="Proteomes" id="UP000031163"/>
    </source>
</evidence>
<dbReference type="InterPro" id="IPR001958">
    <property type="entry name" value="Tet-R_TetA/multi-R_MdtG-like"/>
</dbReference>
<dbReference type="STRING" id="1031564.CINS_1241"/>
<feature type="transmembrane region" description="Helical" evidence="7">
    <location>
        <begin position="39"/>
        <end position="59"/>
    </location>
</feature>
<dbReference type="Gene3D" id="1.20.1250.20">
    <property type="entry name" value="MFS general substrate transporter like domains"/>
    <property type="match status" value="1"/>
</dbReference>
<feature type="transmembrane region" description="Helical" evidence="7">
    <location>
        <begin position="96"/>
        <end position="115"/>
    </location>
</feature>